<name>A0AAV7I9X2_COTGL</name>
<sequence length="81" mass="8850">MEDGAGKLKRRVLEPPTITSEQHTGGRWTASRVSISPSSSRLSLPHINPRCPTSFPCVTPRLDFDPVPIRMCLNVNPPGSV</sequence>
<protein>
    <submittedName>
        <fullName evidence="2">Uncharacterized protein</fullName>
    </submittedName>
</protein>
<organism evidence="2 3">
    <name type="scientific">Cotesia glomerata</name>
    <name type="common">Lepidopteran parasitic wasp</name>
    <name type="synonym">Apanteles glomeratus</name>
    <dbReference type="NCBI Taxonomy" id="32391"/>
    <lineage>
        <taxon>Eukaryota</taxon>
        <taxon>Metazoa</taxon>
        <taxon>Ecdysozoa</taxon>
        <taxon>Arthropoda</taxon>
        <taxon>Hexapoda</taxon>
        <taxon>Insecta</taxon>
        <taxon>Pterygota</taxon>
        <taxon>Neoptera</taxon>
        <taxon>Endopterygota</taxon>
        <taxon>Hymenoptera</taxon>
        <taxon>Apocrita</taxon>
        <taxon>Ichneumonoidea</taxon>
        <taxon>Braconidae</taxon>
        <taxon>Microgastrinae</taxon>
        <taxon>Cotesia</taxon>
    </lineage>
</organism>
<dbReference type="EMBL" id="JAHXZJ010002237">
    <property type="protein sequence ID" value="KAH0547475.1"/>
    <property type="molecule type" value="Genomic_DNA"/>
</dbReference>
<evidence type="ECO:0000256" key="1">
    <source>
        <dbReference type="SAM" id="MobiDB-lite"/>
    </source>
</evidence>
<dbReference type="Proteomes" id="UP000826195">
    <property type="component" value="Unassembled WGS sequence"/>
</dbReference>
<feature type="region of interest" description="Disordered" evidence="1">
    <location>
        <begin position="1"/>
        <end position="34"/>
    </location>
</feature>
<gene>
    <name evidence="2" type="ORF">KQX54_019503</name>
</gene>
<keyword evidence="3" id="KW-1185">Reference proteome</keyword>
<reference evidence="2 3" key="1">
    <citation type="journal article" date="2021" name="J. Hered.">
        <title>A chromosome-level genome assembly of the parasitoid wasp, Cotesia glomerata (Hymenoptera: Braconidae).</title>
        <authorList>
            <person name="Pinto B.J."/>
            <person name="Weis J.J."/>
            <person name="Gamble T."/>
            <person name="Ode P.J."/>
            <person name="Paul R."/>
            <person name="Zaspel J.M."/>
        </authorList>
    </citation>
    <scope>NUCLEOTIDE SEQUENCE [LARGE SCALE GENOMIC DNA]</scope>
    <source>
        <strain evidence="2">CgM1</strain>
    </source>
</reference>
<proteinExistence type="predicted"/>
<evidence type="ECO:0000313" key="2">
    <source>
        <dbReference type="EMBL" id="KAH0547475.1"/>
    </source>
</evidence>
<dbReference type="AlphaFoldDB" id="A0AAV7I9X2"/>
<accession>A0AAV7I9X2</accession>
<comment type="caution">
    <text evidence="2">The sequence shown here is derived from an EMBL/GenBank/DDBJ whole genome shotgun (WGS) entry which is preliminary data.</text>
</comment>
<evidence type="ECO:0000313" key="3">
    <source>
        <dbReference type="Proteomes" id="UP000826195"/>
    </source>
</evidence>